<proteinExistence type="inferred from homology"/>
<reference evidence="8 9" key="1">
    <citation type="submission" date="2021-03" db="EMBL/GenBank/DDBJ databases">
        <authorList>
            <person name="King G.J."/>
            <person name="Bancroft I."/>
            <person name="Baten A."/>
            <person name="Bloomfield J."/>
            <person name="Borpatragohain P."/>
            <person name="He Z."/>
            <person name="Irish N."/>
            <person name="Irwin J."/>
            <person name="Liu K."/>
            <person name="Mauleon R.P."/>
            <person name="Moore J."/>
            <person name="Morris R."/>
            <person name="Ostergaard L."/>
            <person name="Wang B."/>
            <person name="Wells R."/>
        </authorList>
    </citation>
    <scope>NUCLEOTIDE SEQUENCE [LARGE SCALE GENOMIC DNA]</scope>
    <source>
        <strain evidence="8">R-o-18</strain>
        <tissue evidence="8">Leaf</tissue>
    </source>
</reference>
<evidence type="ECO:0000313" key="8">
    <source>
        <dbReference type="EMBL" id="KAG5378927.1"/>
    </source>
</evidence>
<gene>
    <name evidence="8" type="primary">A07p017920.1_BraROA</name>
    <name evidence="8" type="ORF">IGI04_026769</name>
</gene>
<evidence type="ECO:0000256" key="6">
    <source>
        <dbReference type="ARBA" id="ARBA00024199"/>
    </source>
</evidence>
<evidence type="ECO:0000256" key="1">
    <source>
        <dbReference type="ARBA" id="ARBA00004496"/>
    </source>
</evidence>
<dbReference type="PANTHER" id="PTHR33347:SF31">
    <property type="entry name" value="PROTEIN SOB FIVE-LIKE 1"/>
    <property type="match status" value="1"/>
</dbReference>
<keyword evidence="2" id="KW-0963">Cytoplasm</keyword>
<keyword evidence="3" id="KW-0203">Cytokinin biosynthesis</keyword>
<evidence type="ECO:0000256" key="4">
    <source>
        <dbReference type="ARBA" id="ARBA00022864"/>
    </source>
</evidence>
<feature type="region of interest" description="Disordered" evidence="7">
    <location>
        <begin position="1"/>
        <end position="23"/>
    </location>
</feature>
<accession>A0ABQ7KY70</accession>
<comment type="similarity">
    <text evidence="6">Belongs to the SOFL plant protein family.</text>
</comment>
<keyword evidence="5" id="KW-0539">Nucleus</keyword>
<feature type="compositionally biased region" description="Basic and acidic residues" evidence="7">
    <location>
        <begin position="128"/>
        <end position="150"/>
    </location>
</feature>
<keyword evidence="4" id="KW-0932">Cytokinin signaling pathway</keyword>
<sequence>MMEEQNQRETETQPKSESKVVKWIEINKMESPRNHVGSEEEEYSSCESGWTMYIGDAIQGNDHSTVVVDDNDDDESHVKYADDGYENDDGGKESDDSMTSDASSGPSNHLPNNINKQAARKNGSKQVYIEKRQPKEKTLSNEGEKSEVKARTRTSAASRVQSRGKVSKTK</sequence>
<evidence type="ECO:0000256" key="3">
    <source>
        <dbReference type="ARBA" id="ARBA00022712"/>
    </source>
</evidence>
<feature type="region of interest" description="Disordered" evidence="7">
    <location>
        <begin position="61"/>
        <end position="170"/>
    </location>
</feature>
<protein>
    <submittedName>
        <fullName evidence="8">Uncharacterized protein</fullName>
    </submittedName>
</protein>
<comment type="subcellular location">
    <subcellularLocation>
        <location evidence="1">Cytoplasm</location>
    </subcellularLocation>
</comment>
<organism evidence="8 9">
    <name type="scientific">Brassica rapa subsp. trilocularis</name>
    <dbReference type="NCBI Taxonomy" id="1813537"/>
    <lineage>
        <taxon>Eukaryota</taxon>
        <taxon>Viridiplantae</taxon>
        <taxon>Streptophyta</taxon>
        <taxon>Embryophyta</taxon>
        <taxon>Tracheophyta</taxon>
        <taxon>Spermatophyta</taxon>
        <taxon>Magnoliopsida</taxon>
        <taxon>eudicotyledons</taxon>
        <taxon>Gunneridae</taxon>
        <taxon>Pentapetalae</taxon>
        <taxon>rosids</taxon>
        <taxon>malvids</taxon>
        <taxon>Brassicales</taxon>
        <taxon>Brassicaceae</taxon>
        <taxon>Brassiceae</taxon>
        <taxon>Brassica</taxon>
    </lineage>
</organism>
<evidence type="ECO:0000256" key="2">
    <source>
        <dbReference type="ARBA" id="ARBA00022490"/>
    </source>
</evidence>
<evidence type="ECO:0000256" key="5">
    <source>
        <dbReference type="ARBA" id="ARBA00023242"/>
    </source>
</evidence>
<dbReference type="PANTHER" id="PTHR33347">
    <property type="entry name" value="OSJNBA0091C07.3 PROTEIN"/>
    <property type="match status" value="1"/>
</dbReference>
<dbReference type="InterPro" id="IPR044670">
    <property type="entry name" value="SOFL"/>
</dbReference>
<dbReference type="Proteomes" id="UP000823674">
    <property type="component" value="Chromosome A07"/>
</dbReference>
<comment type="caution">
    <text evidence="8">The sequence shown here is derived from an EMBL/GenBank/DDBJ whole genome shotgun (WGS) entry which is preliminary data.</text>
</comment>
<evidence type="ECO:0000313" key="9">
    <source>
        <dbReference type="Proteomes" id="UP000823674"/>
    </source>
</evidence>
<dbReference type="EMBL" id="JADBGQ010000009">
    <property type="protein sequence ID" value="KAG5378927.1"/>
    <property type="molecule type" value="Genomic_DNA"/>
</dbReference>
<evidence type="ECO:0000256" key="7">
    <source>
        <dbReference type="SAM" id="MobiDB-lite"/>
    </source>
</evidence>
<keyword evidence="9" id="KW-1185">Reference proteome</keyword>
<feature type="compositionally biased region" description="Polar residues" evidence="7">
    <location>
        <begin position="97"/>
        <end position="116"/>
    </location>
</feature>
<name>A0ABQ7KY70_BRACM</name>